<accession>A0AAC8Q2J5</accession>
<reference evidence="1 2" key="1">
    <citation type="submission" date="2015-05" db="EMBL/GenBank/DDBJ databases">
        <title>Genome assembly of Archangium gephyra DSM 2261.</title>
        <authorList>
            <person name="Sharma G."/>
            <person name="Subramanian S."/>
        </authorList>
    </citation>
    <scope>NUCLEOTIDE SEQUENCE [LARGE SCALE GENOMIC DNA]</scope>
    <source>
        <strain evidence="1 2">DSM 2261</strain>
    </source>
</reference>
<dbReference type="Proteomes" id="UP000035579">
    <property type="component" value="Chromosome"/>
</dbReference>
<evidence type="ECO:0000313" key="2">
    <source>
        <dbReference type="Proteomes" id="UP000035579"/>
    </source>
</evidence>
<gene>
    <name evidence="1" type="ORF">AA314_01273</name>
</gene>
<protein>
    <submittedName>
        <fullName evidence="1">Uncharacterized protein</fullName>
    </submittedName>
</protein>
<dbReference type="AlphaFoldDB" id="A0AAC8Q2J5"/>
<dbReference type="KEGG" id="age:AA314_01273"/>
<sequence>MAPSRPMASLLDSLERSRLLKDREAAREVLNPAEPPHVSLLRLCDAGLLEGGLTVAFGVRPDELVGPLTMAMGGAAKRFKVVDVRERPRLELHVLAGETSERWEVEDLWTLVHNLNSLYREAPDVRAIALLGEWNDALQLLCVDKRALPKLLRERFFAPQNREALEREQERP</sequence>
<name>A0AAC8Q2J5_9BACT</name>
<proteinExistence type="predicted"/>
<evidence type="ECO:0000313" key="1">
    <source>
        <dbReference type="EMBL" id="AKI99646.1"/>
    </source>
</evidence>
<organism evidence="1 2">
    <name type="scientific">Archangium gephyra</name>
    <dbReference type="NCBI Taxonomy" id="48"/>
    <lineage>
        <taxon>Bacteria</taxon>
        <taxon>Pseudomonadati</taxon>
        <taxon>Myxococcota</taxon>
        <taxon>Myxococcia</taxon>
        <taxon>Myxococcales</taxon>
        <taxon>Cystobacterineae</taxon>
        <taxon>Archangiaceae</taxon>
        <taxon>Archangium</taxon>
    </lineage>
</organism>
<dbReference type="EMBL" id="CP011509">
    <property type="protein sequence ID" value="AKI99646.1"/>
    <property type="molecule type" value="Genomic_DNA"/>
</dbReference>